<accession>A0ABN5VN66</accession>
<sequence>MLREIEIQAVEDAQRKVDRSGPRSAAESRVVVSAGTGVALSGSLRPNGPPDVFQQGLADQVEPCRVRWQARLAVEEPVRRPGDPRDARPL</sequence>
<evidence type="ECO:0000313" key="2">
    <source>
        <dbReference type="Proteomes" id="UP001321542"/>
    </source>
</evidence>
<dbReference type="EMBL" id="AP018448">
    <property type="protein sequence ID" value="BBC34010.1"/>
    <property type="molecule type" value="Genomic_DNA"/>
</dbReference>
<evidence type="ECO:0008006" key="3">
    <source>
        <dbReference type="Google" id="ProtNLM"/>
    </source>
</evidence>
<organism evidence="1 2">
    <name type="scientific">Streptomyces graminofaciens</name>
    <dbReference type="NCBI Taxonomy" id="68212"/>
    <lineage>
        <taxon>Bacteria</taxon>
        <taxon>Bacillati</taxon>
        <taxon>Actinomycetota</taxon>
        <taxon>Actinomycetes</taxon>
        <taxon>Kitasatosporales</taxon>
        <taxon>Streptomycetaceae</taxon>
        <taxon>Streptomyces</taxon>
    </lineage>
</organism>
<reference evidence="1 2" key="1">
    <citation type="journal article" date="2010" name="ChemBioChem">
        <title>Cloning and characterization of the biosynthetic gene cluster of 16-membered macrolide antibiotic FD-891: involvement of a dual functional cytochrome P450 monooxygenase catalyzing epoxidation and hydroxylation.</title>
        <authorList>
            <person name="Kudo F."/>
            <person name="Motegi A."/>
            <person name="Mizoue K."/>
            <person name="Eguchi T."/>
        </authorList>
    </citation>
    <scope>NUCLEOTIDE SEQUENCE [LARGE SCALE GENOMIC DNA]</scope>
    <source>
        <strain evidence="1 2">A-8890</strain>
    </source>
</reference>
<gene>
    <name evidence="1" type="ORF">SGFS_053040</name>
</gene>
<protein>
    <recommendedName>
        <fullName evidence="3">BON domain-containing protein</fullName>
    </recommendedName>
</protein>
<evidence type="ECO:0000313" key="1">
    <source>
        <dbReference type="EMBL" id="BBC34010.1"/>
    </source>
</evidence>
<reference evidence="1 2" key="2">
    <citation type="journal article" date="2023" name="ChemBioChem">
        <title>Acyltransferase Domain Exchange between Two Independent Type I Polyketide Synthases in the Same Producer Strain of Macrolide Antibiotics.</title>
        <authorList>
            <person name="Kudo F."/>
            <person name="Kishikawa K."/>
            <person name="Tsuboi K."/>
            <person name="Kido T."/>
            <person name="Usui T."/>
            <person name="Hashimoto J."/>
            <person name="Shin-Ya K."/>
            <person name="Miyanaga A."/>
            <person name="Eguchi T."/>
        </authorList>
    </citation>
    <scope>NUCLEOTIDE SEQUENCE [LARGE SCALE GENOMIC DNA]</scope>
    <source>
        <strain evidence="1 2">A-8890</strain>
    </source>
</reference>
<name>A0ABN5VN66_9ACTN</name>
<dbReference type="Proteomes" id="UP001321542">
    <property type="component" value="Chromosome"/>
</dbReference>
<keyword evidence="2" id="KW-1185">Reference proteome</keyword>
<proteinExistence type="predicted"/>